<protein>
    <submittedName>
        <fullName evidence="2">Unannotated protein</fullName>
    </submittedName>
</protein>
<proteinExistence type="predicted"/>
<organism evidence="2">
    <name type="scientific">freshwater metagenome</name>
    <dbReference type="NCBI Taxonomy" id="449393"/>
    <lineage>
        <taxon>unclassified sequences</taxon>
        <taxon>metagenomes</taxon>
        <taxon>ecological metagenomes</taxon>
    </lineage>
</organism>
<dbReference type="AlphaFoldDB" id="A0A6J7NQJ0"/>
<name>A0A6J7NQJ0_9ZZZZ</name>
<reference evidence="2" key="1">
    <citation type="submission" date="2020-05" db="EMBL/GenBank/DDBJ databases">
        <authorList>
            <person name="Chiriac C."/>
            <person name="Salcher M."/>
            <person name="Ghai R."/>
            <person name="Kavagutti S V."/>
        </authorList>
    </citation>
    <scope>NUCLEOTIDE SEQUENCE</scope>
</reference>
<feature type="domain" description="Fe2OG dioxygenase" evidence="1">
    <location>
        <begin position="180"/>
        <end position="276"/>
    </location>
</feature>
<gene>
    <name evidence="2" type="ORF">UFOPK3992_00287</name>
</gene>
<dbReference type="Pfam" id="PF14226">
    <property type="entry name" value="DIOX_N"/>
    <property type="match status" value="1"/>
</dbReference>
<dbReference type="InterPro" id="IPR026992">
    <property type="entry name" value="DIOX_N"/>
</dbReference>
<dbReference type="SUPFAM" id="SSF51197">
    <property type="entry name" value="Clavaminate synthase-like"/>
    <property type="match status" value="1"/>
</dbReference>
<dbReference type="Pfam" id="PF03171">
    <property type="entry name" value="2OG-FeII_Oxy"/>
    <property type="match status" value="1"/>
</dbReference>
<dbReference type="Gene3D" id="2.60.120.330">
    <property type="entry name" value="B-lactam Antibiotic, Isopenicillin N Synthase, Chain"/>
    <property type="match status" value="1"/>
</dbReference>
<accession>A0A6J7NQJ0</accession>
<evidence type="ECO:0000259" key="1">
    <source>
        <dbReference type="PROSITE" id="PS51471"/>
    </source>
</evidence>
<dbReference type="InterPro" id="IPR005123">
    <property type="entry name" value="Oxoglu/Fe-dep_dioxygenase_dom"/>
</dbReference>
<dbReference type="PROSITE" id="PS51471">
    <property type="entry name" value="FE2OG_OXY"/>
    <property type="match status" value="1"/>
</dbReference>
<dbReference type="InterPro" id="IPR044861">
    <property type="entry name" value="IPNS-like_FE2OG_OXY"/>
</dbReference>
<dbReference type="InterPro" id="IPR050231">
    <property type="entry name" value="Iron_ascorbate_oxido_reductase"/>
</dbReference>
<dbReference type="EMBL" id="CAFBOZ010000026">
    <property type="protein sequence ID" value="CAB4994878.1"/>
    <property type="molecule type" value="Genomic_DNA"/>
</dbReference>
<dbReference type="InterPro" id="IPR027443">
    <property type="entry name" value="IPNS-like_sf"/>
</dbReference>
<sequence length="355" mass="39348">MSPDLAFTEIPVFSLAEWGDESASTHEFARRLVQASHEVGFFLVVDHGIDEEFIGRYFAALEAFFALPEPTKMLIDKKLSRHFRGWEQVGAELTDNRVDYREQLDLSSENPVYEVGALPAYLRLDGPNQWLPDEALPGFREVVTEFFERMGTLADQLMTVLAIGLGLPRDTFQQVFGERPLSFAKLISYPPTPDGQAGVNGHHDAGFLTVLLQHGVGGLQALNQDGAWIDVPPTPGAFVINLGEMLQSMTGNYLVATTHRVIATQQRYSSAYFHGPDLRTSLAPLELEASFAEAVAVSPRHRDAGFMAKRDELLAGDSGTGSASAPVFGEQMWNYYLRSYPDNVRRHYPELVPGD</sequence>
<dbReference type="PRINTS" id="PR00682">
    <property type="entry name" value="IPNSYNTHASE"/>
</dbReference>
<evidence type="ECO:0000313" key="2">
    <source>
        <dbReference type="EMBL" id="CAB4994878.1"/>
    </source>
</evidence>
<dbReference type="PANTHER" id="PTHR47990">
    <property type="entry name" value="2-OXOGLUTARATE (2OG) AND FE(II)-DEPENDENT OXYGENASE SUPERFAMILY PROTEIN-RELATED"/>
    <property type="match status" value="1"/>
</dbReference>